<protein>
    <recommendedName>
        <fullName evidence="4">Spindle pole body component 110-like</fullName>
    </recommendedName>
</protein>
<sequence>MKPRGDKRPSRKYDRKVLVAEESTKSWADSDSESSSSSSSSSDSEQEEVHCFMADHMDEDEVFDFSNVEFTREDLVQALNDMVHEYKTLSHTFEEIKAQNASLKNSSAESSSNELEDTDSLKTELSKLRIENELLRSESSELKAEVEKLTKEMSSWTQSARAFQKLQEIQKSALDRTGLGFSNSESSEGETSTQSQPVYDKFNKMGFVKADVIYDCCESIRYDDQKSSQPSHEEKGKDGIGYQRPESSTSSWLKNRLDKDKAKAGSKSYVPNQQRRNFRKAKYGWKKTWPRRDPVGQNVKSKLHRPARNFAQTFVDPKTGKTVKVIQVWVPKGVIQSGPK</sequence>
<feature type="region of interest" description="Disordered" evidence="1">
    <location>
        <begin position="100"/>
        <end position="123"/>
    </location>
</feature>
<feature type="compositionally biased region" description="Low complexity" evidence="1">
    <location>
        <begin position="100"/>
        <end position="113"/>
    </location>
</feature>
<dbReference type="AlphaFoldDB" id="A0A2Z7DK88"/>
<organism evidence="2 3">
    <name type="scientific">Dorcoceras hygrometricum</name>
    <dbReference type="NCBI Taxonomy" id="472368"/>
    <lineage>
        <taxon>Eukaryota</taxon>
        <taxon>Viridiplantae</taxon>
        <taxon>Streptophyta</taxon>
        <taxon>Embryophyta</taxon>
        <taxon>Tracheophyta</taxon>
        <taxon>Spermatophyta</taxon>
        <taxon>Magnoliopsida</taxon>
        <taxon>eudicotyledons</taxon>
        <taxon>Gunneridae</taxon>
        <taxon>Pentapetalae</taxon>
        <taxon>asterids</taxon>
        <taxon>lamiids</taxon>
        <taxon>Lamiales</taxon>
        <taxon>Gesneriaceae</taxon>
        <taxon>Didymocarpoideae</taxon>
        <taxon>Trichosporeae</taxon>
        <taxon>Loxocarpinae</taxon>
        <taxon>Dorcoceras</taxon>
    </lineage>
</organism>
<dbReference type="EMBL" id="KQ986686">
    <property type="protein sequence ID" value="KZV58569.1"/>
    <property type="molecule type" value="Genomic_DNA"/>
</dbReference>
<feature type="region of interest" description="Disordered" evidence="1">
    <location>
        <begin position="1"/>
        <end position="50"/>
    </location>
</feature>
<gene>
    <name evidence="2" type="ORF">F511_44982</name>
</gene>
<feature type="compositionally biased region" description="Basic and acidic residues" evidence="1">
    <location>
        <begin position="223"/>
        <end position="238"/>
    </location>
</feature>
<feature type="region of interest" description="Disordered" evidence="1">
    <location>
        <begin position="223"/>
        <end position="303"/>
    </location>
</feature>
<keyword evidence="3" id="KW-1185">Reference proteome</keyword>
<feature type="compositionally biased region" description="Low complexity" evidence="1">
    <location>
        <begin position="33"/>
        <end position="43"/>
    </location>
</feature>
<accession>A0A2Z7DK88</accession>
<proteinExistence type="predicted"/>
<reference evidence="2 3" key="1">
    <citation type="journal article" date="2015" name="Proc. Natl. Acad. Sci. U.S.A.">
        <title>The resurrection genome of Boea hygrometrica: A blueprint for survival of dehydration.</title>
        <authorList>
            <person name="Xiao L."/>
            <person name="Yang G."/>
            <person name="Zhang L."/>
            <person name="Yang X."/>
            <person name="Zhao S."/>
            <person name="Ji Z."/>
            <person name="Zhou Q."/>
            <person name="Hu M."/>
            <person name="Wang Y."/>
            <person name="Chen M."/>
            <person name="Xu Y."/>
            <person name="Jin H."/>
            <person name="Xiao X."/>
            <person name="Hu G."/>
            <person name="Bao F."/>
            <person name="Hu Y."/>
            <person name="Wan P."/>
            <person name="Li L."/>
            <person name="Deng X."/>
            <person name="Kuang T."/>
            <person name="Xiang C."/>
            <person name="Zhu J.K."/>
            <person name="Oliver M.J."/>
            <person name="He Y."/>
        </authorList>
    </citation>
    <scope>NUCLEOTIDE SEQUENCE [LARGE SCALE GENOMIC DNA]</scope>
    <source>
        <strain evidence="3">cv. XS01</strain>
    </source>
</reference>
<feature type="compositionally biased region" description="Basic residues" evidence="1">
    <location>
        <begin position="276"/>
        <end position="289"/>
    </location>
</feature>
<evidence type="ECO:0000313" key="3">
    <source>
        <dbReference type="Proteomes" id="UP000250235"/>
    </source>
</evidence>
<dbReference type="Proteomes" id="UP000250235">
    <property type="component" value="Unassembled WGS sequence"/>
</dbReference>
<feature type="region of interest" description="Disordered" evidence="1">
    <location>
        <begin position="177"/>
        <end position="199"/>
    </location>
</feature>
<evidence type="ECO:0000313" key="2">
    <source>
        <dbReference type="EMBL" id="KZV58569.1"/>
    </source>
</evidence>
<evidence type="ECO:0000256" key="1">
    <source>
        <dbReference type="SAM" id="MobiDB-lite"/>
    </source>
</evidence>
<name>A0A2Z7DK88_9LAMI</name>
<evidence type="ECO:0008006" key="4">
    <source>
        <dbReference type="Google" id="ProtNLM"/>
    </source>
</evidence>
<feature type="compositionally biased region" description="Basic and acidic residues" evidence="1">
    <location>
        <begin position="1"/>
        <end position="24"/>
    </location>
</feature>
<feature type="compositionally biased region" description="Low complexity" evidence="1">
    <location>
        <begin position="182"/>
        <end position="196"/>
    </location>
</feature>